<feature type="region of interest" description="Disordered" evidence="1">
    <location>
        <begin position="340"/>
        <end position="386"/>
    </location>
</feature>
<dbReference type="AlphaFoldDB" id="A0A6A8LNF2"/>
<feature type="compositionally biased region" description="Low complexity" evidence="1">
    <location>
        <begin position="344"/>
        <end position="386"/>
    </location>
</feature>
<dbReference type="Pfam" id="PF06207">
    <property type="entry name" value="DUF1002"/>
    <property type="match status" value="1"/>
</dbReference>
<protein>
    <submittedName>
        <fullName evidence="2">DUF1002 domain-containing protein</fullName>
    </submittedName>
</protein>
<dbReference type="Proteomes" id="UP000437575">
    <property type="component" value="Unassembled WGS sequence"/>
</dbReference>
<proteinExistence type="predicted"/>
<name>A0A6A8LNF2_9LACO</name>
<dbReference type="EMBL" id="WKKZ01000064">
    <property type="protein sequence ID" value="MSE04821.1"/>
    <property type="molecule type" value="Genomic_DNA"/>
</dbReference>
<reference evidence="2 3" key="1">
    <citation type="submission" date="2019-11" db="EMBL/GenBank/DDBJ databases">
        <title>Draft Genome Sequence of Plant Growth-Promoting Rhizosphere-Associated Bacteria.</title>
        <authorList>
            <person name="Vasilyev I.Y."/>
            <person name="Radchenko V."/>
            <person name="Ilnitskaya E.V."/>
        </authorList>
    </citation>
    <scope>NUCLEOTIDE SEQUENCE [LARGE SCALE GENOMIC DNA]</scope>
    <source>
        <strain evidence="2 3">VRA_1sq_f</strain>
    </source>
</reference>
<gene>
    <name evidence="2" type="ORF">GKC34_02955</name>
</gene>
<dbReference type="InterPro" id="IPR009343">
    <property type="entry name" value="DUF1002"/>
</dbReference>
<evidence type="ECO:0000256" key="1">
    <source>
        <dbReference type="SAM" id="MobiDB-lite"/>
    </source>
</evidence>
<organism evidence="2 3">
    <name type="scientific">Ligilactobacillus salivarius</name>
    <dbReference type="NCBI Taxonomy" id="1624"/>
    <lineage>
        <taxon>Bacteria</taxon>
        <taxon>Bacillati</taxon>
        <taxon>Bacillota</taxon>
        <taxon>Bacilli</taxon>
        <taxon>Lactobacillales</taxon>
        <taxon>Lactobacillaceae</taxon>
        <taxon>Ligilactobacillus</taxon>
    </lineage>
</organism>
<comment type="caution">
    <text evidence="2">The sequence shown here is derived from an EMBL/GenBank/DDBJ whole genome shotgun (WGS) entry which is preliminary data.</text>
</comment>
<accession>A0A6A8LNF2</accession>
<evidence type="ECO:0000313" key="2">
    <source>
        <dbReference type="EMBL" id="MSE04821.1"/>
    </source>
</evidence>
<evidence type="ECO:0000313" key="3">
    <source>
        <dbReference type="Proteomes" id="UP000437575"/>
    </source>
</evidence>
<sequence>MKTKNIVKIITGTVIATTIVNIAVPAIQNTVVLADTTDSSSSSTSTHTLNSAYVVYGSGVSNDIYSNLNNVLQTDSSFKTMTATADDYRKYINSSSNTTNAAMISSVAIAPGDPGSGVKVNIKNYNGENNITEVTAQQYAMVAQMAGVTDVSIVVTANRAVSGESALTGVYKALATDGVNINSENTSAANNVLDATQSAIDANKDDKSYPGKLMAAVGDVSKQIAQQKQDDANNLATKQDIQDMLNKALEKRGIDGQTSQTQVTQIVNALVVFQNAPISSSKTYVNTVDDTIDNVKNSTGNLMNKAKNWANSEKFKQTTEEAKGWFAKFTDWVKGLFGQKSDDTTNAESSSVEESSTDTSSSTSDTSSTDNNSNNENTGTNESNGNWWTNFVNWIKGLFGQNN</sequence>